<feature type="domain" description="FAD-binding PCMH-type" evidence="4">
    <location>
        <begin position="194"/>
        <end position="373"/>
    </location>
</feature>
<dbReference type="EMBL" id="QVQW01000008">
    <property type="protein sequence ID" value="RKU47597.1"/>
    <property type="molecule type" value="Genomic_DNA"/>
</dbReference>
<dbReference type="PROSITE" id="PS51387">
    <property type="entry name" value="FAD_PCMH"/>
    <property type="match status" value="1"/>
</dbReference>
<evidence type="ECO:0000256" key="2">
    <source>
        <dbReference type="ARBA" id="ARBA00023002"/>
    </source>
</evidence>
<dbReference type="GO" id="GO:0016491">
    <property type="term" value="F:oxidoreductase activity"/>
    <property type="evidence" value="ECO:0007669"/>
    <property type="project" value="UniProtKB-KW"/>
</dbReference>
<keyword evidence="2" id="KW-0560">Oxidoreductase</keyword>
<dbReference type="OrthoDB" id="9983560at2759"/>
<dbReference type="InterPro" id="IPR016166">
    <property type="entry name" value="FAD-bd_PCMH"/>
</dbReference>
<protein>
    <recommendedName>
        <fullName evidence="4">FAD-binding PCMH-type domain-containing protein</fullName>
    </recommendedName>
</protein>
<dbReference type="InterPro" id="IPR016169">
    <property type="entry name" value="FAD-bd_PCMH_sub2"/>
</dbReference>
<proteinExistence type="inferred from homology"/>
<evidence type="ECO:0000313" key="6">
    <source>
        <dbReference type="Proteomes" id="UP000275385"/>
    </source>
</evidence>
<evidence type="ECO:0000259" key="4">
    <source>
        <dbReference type="PROSITE" id="PS51387"/>
    </source>
</evidence>
<dbReference type="InterPro" id="IPR050432">
    <property type="entry name" value="FAD-linked_Oxidoreductases_BP"/>
</dbReference>
<dbReference type="GO" id="GO:0071949">
    <property type="term" value="F:FAD binding"/>
    <property type="evidence" value="ECO:0007669"/>
    <property type="project" value="InterPro"/>
</dbReference>
<feature type="signal peptide" evidence="3">
    <location>
        <begin position="1"/>
        <end position="16"/>
    </location>
</feature>
<dbReference type="Gene3D" id="3.30.465.10">
    <property type="match status" value="2"/>
</dbReference>
<dbReference type="SUPFAM" id="SSF56176">
    <property type="entry name" value="FAD-binding/transporter-associated domain-like"/>
    <property type="match status" value="1"/>
</dbReference>
<evidence type="ECO:0000313" key="5">
    <source>
        <dbReference type="EMBL" id="RKU47597.1"/>
    </source>
</evidence>
<dbReference type="Pfam" id="PF01565">
    <property type="entry name" value="FAD_binding_4"/>
    <property type="match status" value="1"/>
</dbReference>
<dbReference type="InterPro" id="IPR036318">
    <property type="entry name" value="FAD-bd_PCMH-like_sf"/>
</dbReference>
<evidence type="ECO:0000256" key="1">
    <source>
        <dbReference type="ARBA" id="ARBA00005466"/>
    </source>
</evidence>
<dbReference type="InterPro" id="IPR006094">
    <property type="entry name" value="Oxid_FAD_bind_N"/>
</dbReference>
<dbReference type="PANTHER" id="PTHR13878:SF91">
    <property type="entry name" value="FAD BINDING DOMAIN PROTEIN (AFU_ORTHOLOGUE AFUA_6G12070)-RELATED"/>
    <property type="match status" value="1"/>
</dbReference>
<evidence type="ECO:0000256" key="3">
    <source>
        <dbReference type="SAM" id="SignalP"/>
    </source>
</evidence>
<accession>A0A420YI93</accession>
<organism evidence="5 6">
    <name type="scientific">Coniochaeta pulveracea</name>
    <dbReference type="NCBI Taxonomy" id="177199"/>
    <lineage>
        <taxon>Eukaryota</taxon>
        <taxon>Fungi</taxon>
        <taxon>Dikarya</taxon>
        <taxon>Ascomycota</taxon>
        <taxon>Pezizomycotina</taxon>
        <taxon>Sordariomycetes</taxon>
        <taxon>Sordariomycetidae</taxon>
        <taxon>Coniochaetales</taxon>
        <taxon>Coniochaetaceae</taxon>
        <taxon>Coniochaeta</taxon>
    </lineage>
</organism>
<dbReference type="AlphaFoldDB" id="A0A420YI93"/>
<sequence>MRYSTVAAALLPFVAAQTIVVDDNTVVEANNDTVAPAVAQVAATTTDAPVEYFPDETLQLTDDILANLTDLQLSNISLFSFDNGTLSKRGLFDGCKTYPGDLLWPSNLTWKVFNLLTGGALIKTTPYASPCYDDYGNYDAAKCAYLTNNWSNNSYLQTEDPTAINSILFQGATCVPQEYALGAIGSGATKKCELGGSPAYSVAATNVAQIQLAVNLARNLNLRLVIKNTGHDFGGKSTGAGALNIWTHKLKNVKFVQNYRDTTYNGPALKLGSGIQAYEVYAAARQYGVTVVGGEGRSVGVTGGYIAGGGHSPLSSVYGMAADQALAYEVVTADGRFVTASRTVNTDLFWALSGGGGSTFGVVTSVTVKAYPKLPVTIMSWTLMTGSTISADQFWGAVRAYFASFPTIRAAGTYEYWNMVPLGNNGFIFNMQPFFFPNMTTAQAQALVAPMFAQWKALGVDIEPTYQSFDNYYDAWNAGFPLESWGTGNIRQGSRLFPKKNWADAALFNQTFEAYKSVVEDGGFIVGVGIQAPLSHGNIANSVNPAWREAYFHAILATIFDADADAATVQAVGDKLTFDWVQRWRDVTPGSGAYLSESDYIEPNFTQSFWGSNYARLYQIKQQYDPLGVFYAQNAVGSENWKMSEFIYGNLPSQNSKLCRA</sequence>
<reference evidence="5 6" key="1">
    <citation type="submission" date="2018-08" db="EMBL/GenBank/DDBJ databases">
        <title>Draft genome of the lignicolous fungus Coniochaeta pulveracea.</title>
        <authorList>
            <person name="Borstlap C.J."/>
            <person name="De Witt R.N."/>
            <person name="Botha A."/>
            <person name="Volschenk H."/>
        </authorList>
    </citation>
    <scope>NUCLEOTIDE SEQUENCE [LARGE SCALE GENOMIC DNA]</scope>
    <source>
        <strain evidence="5 6">CAB683</strain>
    </source>
</reference>
<feature type="chain" id="PRO_5019529147" description="FAD-binding PCMH-type domain-containing protein" evidence="3">
    <location>
        <begin position="17"/>
        <end position="661"/>
    </location>
</feature>
<dbReference type="Pfam" id="PF08031">
    <property type="entry name" value="BBE"/>
    <property type="match status" value="1"/>
</dbReference>
<name>A0A420YI93_9PEZI</name>
<dbReference type="STRING" id="177199.A0A420YI93"/>
<dbReference type="Proteomes" id="UP000275385">
    <property type="component" value="Unassembled WGS sequence"/>
</dbReference>
<gene>
    <name evidence="5" type="ORF">DL546_007841</name>
</gene>
<comment type="similarity">
    <text evidence="1">Belongs to the oxygen-dependent FAD-linked oxidoreductase family.</text>
</comment>
<dbReference type="PANTHER" id="PTHR13878">
    <property type="entry name" value="GULONOLACTONE OXIDASE"/>
    <property type="match status" value="1"/>
</dbReference>
<comment type="caution">
    <text evidence="5">The sequence shown here is derived from an EMBL/GenBank/DDBJ whole genome shotgun (WGS) entry which is preliminary data.</text>
</comment>
<dbReference type="InterPro" id="IPR012951">
    <property type="entry name" value="BBE"/>
</dbReference>
<keyword evidence="3" id="KW-0732">Signal</keyword>
<keyword evidence="6" id="KW-1185">Reference proteome</keyword>